<dbReference type="AlphaFoldDB" id="A0A0G1SHV2"/>
<comment type="caution">
    <text evidence="5">The sequence shown here is derived from an EMBL/GenBank/DDBJ whole genome shotgun (WGS) entry which is preliminary data.</text>
</comment>
<protein>
    <submittedName>
        <fullName evidence="5">Peptidase family S51</fullName>
    </submittedName>
</protein>
<dbReference type="PANTHER" id="PTHR20842:SF0">
    <property type="entry name" value="ALPHA-ASPARTYL DIPEPTIDASE"/>
    <property type="match status" value="1"/>
</dbReference>
<sequence>MLRYSSHTMKLLLTSDGWSTDAIKQTFLSLLVKPPQECSVFLIVCVQSPEEQRWIDMDREELQSMGIEKISVYNLLEEKIPPQISADVLCVCGGNTFLYLDRLQKTGMDQVIEQAILADRSIYVGISAGSIIAGPDIEIAGWGSEGDMNERQLKNLKGFHLTDTAIFPHYKPEQKNEVESFCKKVSYPVLPVADGQALLITGEKQTLISSSL</sequence>
<proteinExistence type="inferred from homology"/>
<dbReference type="Gene3D" id="3.40.50.880">
    <property type="match status" value="1"/>
</dbReference>
<dbReference type="InterPro" id="IPR005320">
    <property type="entry name" value="Peptidase_S51"/>
</dbReference>
<dbReference type="STRING" id="1618994.UX57_C0002G0007"/>
<accession>A0A0G1SHV2</accession>
<dbReference type="PANTHER" id="PTHR20842">
    <property type="entry name" value="PROTEASE S51 ALPHA-ASPARTYL DIPEPTIDASE"/>
    <property type="match status" value="1"/>
</dbReference>
<evidence type="ECO:0000313" key="6">
    <source>
        <dbReference type="Proteomes" id="UP000034795"/>
    </source>
</evidence>
<evidence type="ECO:0000313" key="5">
    <source>
        <dbReference type="EMBL" id="KKU41638.1"/>
    </source>
</evidence>
<keyword evidence="2" id="KW-0645">Protease</keyword>
<evidence type="ECO:0000256" key="1">
    <source>
        <dbReference type="ARBA" id="ARBA00006534"/>
    </source>
</evidence>
<organism evidence="5 6">
    <name type="scientific">Candidatus Uhrbacteria bacterium GW2011_GWE2_46_68</name>
    <dbReference type="NCBI Taxonomy" id="1618994"/>
    <lineage>
        <taxon>Bacteria</taxon>
        <taxon>Candidatus Uhriibacteriota</taxon>
    </lineage>
</organism>
<reference evidence="5 6" key="1">
    <citation type="journal article" date="2015" name="Nature">
        <title>rRNA introns, odd ribosomes, and small enigmatic genomes across a large radiation of phyla.</title>
        <authorList>
            <person name="Brown C.T."/>
            <person name="Hug L.A."/>
            <person name="Thomas B.C."/>
            <person name="Sharon I."/>
            <person name="Castelle C.J."/>
            <person name="Singh A."/>
            <person name="Wilkins M.J."/>
            <person name="Williams K.H."/>
            <person name="Banfield J.F."/>
        </authorList>
    </citation>
    <scope>NUCLEOTIDE SEQUENCE [LARGE SCALE GENOMIC DNA]</scope>
</reference>
<dbReference type="GO" id="GO:0008236">
    <property type="term" value="F:serine-type peptidase activity"/>
    <property type="evidence" value="ECO:0007669"/>
    <property type="project" value="UniProtKB-KW"/>
</dbReference>
<evidence type="ECO:0000256" key="2">
    <source>
        <dbReference type="ARBA" id="ARBA00022670"/>
    </source>
</evidence>
<keyword evidence="3" id="KW-0378">Hydrolase</keyword>
<dbReference type="PATRIC" id="fig|1618994.3.peg.88"/>
<comment type="similarity">
    <text evidence="1">Belongs to the peptidase S51 family.</text>
</comment>
<evidence type="ECO:0000256" key="3">
    <source>
        <dbReference type="ARBA" id="ARBA00022801"/>
    </source>
</evidence>
<dbReference type="InterPro" id="IPR029062">
    <property type="entry name" value="Class_I_gatase-like"/>
</dbReference>
<keyword evidence="4" id="KW-0720">Serine protease</keyword>
<dbReference type="GO" id="GO:0006508">
    <property type="term" value="P:proteolysis"/>
    <property type="evidence" value="ECO:0007669"/>
    <property type="project" value="UniProtKB-KW"/>
</dbReference>
<dbReference type="EMBL" id="LCMS01000002">
    <property type="protein sequence ID" value="KKU41638.1"/>
    <property type="molecule type" value="Genomic_DNA"/>
</dbReference>
<gene>
    <name evidence="5" type="ORF">UX57_C0002G0007</name>
</gene>
<name>A0A0G1SHV2_9BACT</name>
<dbReference type="Proteomes" id="UP000034795">
    <property type="component" value="Unassembled WGS sequence"/>
</dbReference>
<dbReference type="SUPFAM" id="SSF52317">
    <property type="entry name" value="Class I glutamine amidotransferase-like"/>
    <property type="match status" value="1"/>
</dbReference>
<evidence type="ECO:0000256" key="4">
    <source>
        <dbReference type="ARBA" id="ARBA00022825"/>
    </source>
</evidence>
<dbReference type="Pfam" id="PF03575">
    <property type="entry name" value="Peptidase_S51"/>
    <property type="match status" value="1"/>
</dbReference>